<protein>
    <submittedName>
        <fullName evidence="2">Histone acetyltransferase</fullName>
    </submittedName>
</protein>
<name>A0A2P4EXK6_9GAMM</name>
<accession>A0A2P4EXK6</accession>
<evidence type="ECO:0000259" key="1">
    <source>
        <dbReference type="PROSITE" id="PS51186"/>
    </source>
</evidence>
<dbReference type="GO" id="GO:0016747">
    <property type="term" value="F:acyltransferase activity, transferring groups other than amino-acyl groups"/>
    <property type="evidence" value="ECO:0007669"/>
    <property type="project" value="InterPro"/>
</dbReference>
<dbReference type="Gene3D" id="3.40.630.30">
    <property type="match status" value="1"/>
</dbReference>
<reference evidence="2 3" key="1">
    <citation type="submission" date="2018-01" db="EMBL/GenBank/DDBJ databases">
        <title>Draft genome of the type strain Pseudomonas oceani DSM 100277 isolated from the deep water in Okinawa trough, northwestern Pacific Ocean.</title>
        <authorList>
            <person name="Gomila M."/>
            <person name="Mulet M."/>
            <person name="Garcia-Valdes E."/>
            <person name="Lalucat J."/>
        </authorList>
    </citation>
    <scope>NUCLEOTIDE SEQUENCE [LARGE SCALE GENOMIC DNA]</scope>
    <source>
        <strain evidence="2 3">DSM 100277</strain>
    </source>
</reference>
<gene>
    <name evidence="2" type="ORF">C1949_05835</name>
</gene>
<dbReference type="InterPro" id="IPR016181">
    <property type="entry name" value="Acyl_CoA_acyltransferase"/>
</dbReference>
<dbReference type="EMBL" id="PPSK01000004">
    <property type="protein sequence ID" value="POB04731.1"/>
    <property type="molecule type" value="Genomic_DNA"/>
</dbReference>
<evidence type="ECO:0000313" key="3">
    <source>
        <dbReference type="Proteomes" id="UP000243451"/>
    </source>
</evidence>
<keyword evidence="2" id="KW-0808">Transferase</keyword>
<dbReference type="SUPFAM" id="SSF55729">
    <property type="entry name" value="Acyl-CoA N-acyltransferases (Nat)"/>
    <property type="match status" value="1"/>
</dbReference>
<dbReference type="OrthoDB" id="5355033at2"/>
<dbReference type="PANTHER" id="PTHR43451">
    <property type="entry name" value="ACETYLTRANSFERASE (GNAT) FAMILY PROTEIN"/>
    <property type="match status" value="1"/>
</dbReference>
<dbReference type="AlphaFoldDB" id="A0A2P4EXK6"/>
<comment type="caution">
    <text evidence="2">The sequence shown here is derived from an EMBL/GenBank/DDBJ whole genome shotgun (WGS) entry which is preliminary data.</text>
</comment>
<dbReference type="PANTHER" id="PTHR43451:SF1">
    <property type="entry name" value="ACETYLTRANSFERASE"/>
    <property type="match status" value="1"/>
</dbReference>
<feature type="domain" description="N-acetyltransferase" evidence="1">
    <location>
        <begin position="17"/>
        <end position="153"/>
    </location>
</feature>
<evidence type="ECO:0000313" key="2">
    <source>
        <dbReference type="EMBL" id="POB04731.1"/>
    </source>
</evidence>
<organism evidence="2 3">
    <name type="scientific">Halopseudomonas oceani</name>
    <dbReference type="NCBI Taxonomy" id="1708783"/>
    <lineage>
        <taxon>Bacteria</taxon>
        <taxon>Pseudomonadati</taxon>
        <taxon>Pseudomonadota</taxon>
        <taxon>Gammaproteobacteria</taxon>
        <taxon>Pseudomonadales</taxon>
        <taxon>Pseudomonadaceae</taxon>
        <taxon>Halopseudomonas</taxon>
    </lineage>
</organism>
<dbReference type="Pfam" id="PF13673">
    <property type="entry name" value="Acetyltransf_10"/>
    <property type="match status" value="1"/>
</dbReference>
<dbReference type="CDD" id="cd04301">
    <property type="entry name" value="NAT_SF"/>
    <property type="match status" value="1"/>
</dbReference>
<keyword evidence="3" id="KW-1185">Reference proteome</keyword>
<sequence>MQIKDYSSDKARDIADLFYQSVHAIDSSLYSSAQKAAWAPAPVDYEMWLERLNIKKPFFALIEGRVAGFIELDADGHIDCTYTHPDFQGRGVASALYEHLLARAKANNMERLYVEASLIAKPFFERRGFSVIKENEVKRNEISLVNFSMERLL</sequence>
<dbReference type="InterPro" id="IPR052564">
    <property type="entry name" value="N-acetyltrans/Recomb-assoc"/>
</dbReference>
<proteinExistence type="predicted"/>
<dbReference type="InterPro" id="IPR000182">
    <property type="entry name" value="GNAT_dom"/>
</dbReference>
<dbReference type="Proteomes" id="UP000243451">
    <property type="component" value="Unassembled WGS sequence"/>
</dbReference>
<dbReference type="PROSITE" id="PS51186">
    <property type="entry name" value="GNAT"/>
    <property type="match status" value="1"/>
</dbReference>